<evidence type="ECO:0000256" key="1">
    <source>
        <dbReference type="ARBA" id="ARBA00007553"/>
    </source>
</evidence>
<evidence type="ECO:0000259" key="3">
    <source>
        <dbReference type="SMART" id="SM00701"/>
    </source>
</evidence>
<evidence type="ECO:0000313" key="4">
    <source>
        <dbReference type="EMBL" id="PWF48409.1"/>
    </source>
</evidence>
<dbReference type="Pfam" id="PF01510">
    <property type="entry name" value="Amidase_2"/>
    <property type="match status" value="1"/>
</dbReference>
<keyword evidence="5" id="KW-1185">Reference proteome</keyword>
<feature type="chain" id="PRO_5015763283" evidence="2">
    <location>
        <begin position="20"/>
        <end position="203"/>
    </location>
</feature>
<dbReference type="InterPro" id="IPR006619">
    <property type="entry name" value="PGRP_domain_met/bac"/>
</dbReference>
<reference evidence="4 5" key="1">
    <citation type="submission" date="2018-04" db="EMBL/GenBank/DDBJ databases">
        <title>Massilia violaceinigra sp. nov., a novel purple-pigmented bacterium isolated from Tianshan glacier, Xinjiang, China.</title>
        <authorList>
            <person name="Wang H."/>
        </authorList>
    </citation>
    <scope>NUCLEOTIDE SEQUENCE [LARGE SCALE GENOMIC DNA]</scope>
    <source>
        <strain evidence="4 5">B448-2</strain>
    </source>
</reference>
<dbReference type="SUPFAM" id="SSF55846">
    <property type="entry name" value="N-acetylmuramoyl-L-alanine amidase-like"/>
    <property type="match status" value="1"/>
</dbReference>
<dbReference type="InterPro" id="IPR015510">
    <property type="entry name" value="PGRP"/>
</dbReference>
<dbReference type="GO" id="GO:0008745">
    <property type="term" value="F:N-acetylmuramoyl-L-alanine amidase activity"/>
    <property type="evidence" value="ECO:0007669"/>
    <property type="project" value="InterPro"/>
</dbReference>
<dbReference type="InterPro" id="IPR002502">
    <property type="entry name" value="Amidase_domain"/>
</dbReference>
<sequence>MKLPASLFLALLVALPAFAAGPATLAGIEQGIVAVHGWGSTPADPALARPHIIVGITLHHQGETYKAGTDPAQYLRTLQRWSRDTKKWIDIPYHYVVDLEGKTFAARDLRYAGDTNTTYDPKGQALIEVVGNFEDVEPNQQQLDAVVDMMALLVARHGLSIDSIRGHKDHTQTLCPGKNLYRYLESGYFRHKVALRLAGIGRI</sequence>
<dbReference type="Proteomes" id="UP000241421">
    <property type="component" value="Unassembled WGS sequence"/>
</dbReference>
<dbReference type="GO" id="GO:0009253">
    <property type="term" value="P:peptidoglycan catabolic process"/>
    <property type="evidence" value="ECO:0007669"/>
    <property type="project" value="InterPro"/>
</dbReference>
<comment type="caution">
    <text evidence="4">The sequence shown here is derived from an EMBL/GenBank/DDBJ whole genome shotgun (WGS) entry which is preliminary data.</text>
</comment>
<accession>A0A2U2HLR3</accession>
<feature type="domain" description="Peptidoglycan recognition protein family" evidence="3">
    <location>
        <begin position="30"/>
        <end position="171"/>
    </location>
</feature>
<dbReference type="RefSeq" id="WP_106757603.1">
    <property type="nucleotide sequence ID" value="NZ_PXWF02000196.1"/>
</dbReference>
<dbReference type="GO" id="GO:0008270">
    <property type="term" value="F:zinc ion binding"/>
    <property type="evidence" value="ECO:0007669"/>
    <property type="project" value="InterPro"/>
</dbReference>
<name>A0A2U2HLR3_9BURK</name>
<comment type="similarity">
    <text evidence="1">Belongs to the N-acetylmuramoyl-L-alanine amidase 2 family.</text>
</comment>
<protein>
    <submittedName>
        <fullName evidence="4">N-acetylmuramoyl-L-alanine amidase</fullName>
    </submittedName>
</protein>
<dbReference type="PANTHER" id="PTHR11022">
    <property type="entry name" value="PEPTIDOGLYCAN RECOGNITION PROTEIN"/>
    <property type="match status" value="1"/>
</dbReference>
<dbReference type="EMBL" id="PXWF02000196">
    <property type="protein sequence ID" value="PWF48409.1"/>
    <property type="molecule type" value="Genomic_DNA"/>
</dbReference>
<keyword evidence="2" id="KW-0732">Signal</keyword>
<gene>
    <name evidence="4" type="ORF">C7C56_011860</name>
</gene>
<organism evidence="4 5">
    <name type="scientific">Massilia glaciei</name>
    <dbReference type="NCBI Taxonomy" id="1524097"/>
    <lineage>
        <taxon>Bacteria</taxon>
        <taxon>Pseudomonadati</taxon>
        <taxon>Pseudomonadota</taxon>
        <taxon>Betaproteobacteria</taxon>
        <taxon>Burkholderiales</taxon>
        <taxon>Oxalobacteraceae</taxon>
        <taxon>Telluria group</taxon>
        <taxon>Massilia</taxon>
    </lineage>
</organism>
<evidence type="ECO:0000256" key="2">
    <source>
        <dbReference type="SAM" id="SignalP"/>
    </source>
</evidence>
<evidence type="ECO:0000313" key="5">
    <source>
        <dbReference type="Proteomes" id="UP000241421"/>
    </source>
</evidence>
<dbReference type="AlphaFoldDB" id="A0A2U2HLR3"/>
<dbReference type="Gene3D" id="3.40.80.10">
    <property type="entry name" value="Peptidoglycan recognition protein-like"/>
    <property type="match status" value="1"/>
</dbReference>
<dbReference type="OrthoDB" id="8754850at2"/>
<dbReference type="InterPro" id="IPR036505">
    <property type="entry name" value="Amidase/PGRP_sf"/>
</dbReference>
<feature type="signal peptide" evidence="2">
    <location>
        <begin position="1"/>
        <end position="19"/>
    </location>
</feature>
<dbReference type="PANTHER" id="PTHR11022:SF41">
    <property type="entry name" value="PEPTIDOGLYCAN-RECOGNITION PROTEIN LC-RELATED"/>
    <property type="match status" value="1"/>
</dbReference>
<dbReference type="CDD" id="cd06583">
    <property type="entry name" value="PGRP"/>
    <property type="match status" value="1"/>
</dbReference>
<dbReference type="SMART" id="SM00701">
    <property type="entry name" value="PGRP"/>
    <property type="match status" value="1"/>
</dbReference>
<proteinExistence type="inferred from homology"/>